<feature type="transmembrane region" description="Helical" evidence="7">
    <location>
        <begin position="145"/>
        <end position="165"/>
    </location>
</feature>
<dbReference type="GO" id="GO:0006865">
    <property type="term" value="P:amino acid transport"/>
    <property type="evidence" value="ECO:0007669"/>
    <property type="project" value="TreeGrafter"/>
</dbReference>
<comment type="similarity">
    <text evidence="7">Belongs to the binding-protein-dependent transport system permease family.</text>
</comment>
<dbReference type="PANTHER" id="PTHR30614">
    <property type="entry name" value="MEMBRANE COMPONENT OF AMINO ACID ABC TRANSPORTER"/>
    <property type="match status" value="1"/>
</dbReference>
<dbReference type="SUPFAM" id="SSF161098">
    <property type="entry name" value="MetI-like"/>
    <property type="match status" value="1"/>
</dbReference>
<evidence type="ECO:0000256" key="2">
    <source>
        <dbReference type="ARBA" id="ARBA00022448"/>
    </source>
</evidence>
<dbReference type="InterPro" id="IPR000515">
    <property type="entry name" value="MetI-like"/>
</dbReference>
<dbReference type="PROSITE" id="PS50928">
    <property type="entry name" value="ABC_TM1"/>
    <property type="match status" value="1"/>
</dbReference>
<evidence type="ECO:0000313" key="9">
    <source>
        <dbReference type="EMBL" id="SDL78351.1"/>
    </source>
</evidence>
<feature type="domain" description="ABC transmembrane type-1" evidence="8">
    <location>
        <begin position="74"/>
        <end position="265"/>
    </location>
</feature>
<dbReference type="AlphaFoldDB" id="A0A1G9MWG0"/>
<feature type="transmembrane region" description="Helical" evidence="7">
    <location>
        <begin position="243"/>
        <end position="266"/>
    </location>
</feature>
<evidence type="ECO:0000256" key="1">
    <source>
        <dbReference type="ARBA" id="ARBA00004651"/>
    </source>
</evidence>
<reference evidence="10" key="1">
    <citation type="submission" date="2016-10" db="EMBL/GenBank/DDBJ databases">
        <authorList>
            <person name="Varghese N."/>
            <person name="Submissions S."/>
        </authorList>
    </citation>
    <scope>NUCLEOTIDE SEQUENCE [LARGE SCALE GENOMIC DNA]</scope>
    <source>
        <strain evidence="10">DSM 20632</strain>
    </source>
</reference>
<protein>
    <submittedName>
        <fullName evidence="9">Glutamate transport system permease protein</fullName>
    </submittedName>
</protein>
<evidence type="ECO:0000256" key="3">
    <source>
        <dbReference type="ARBA" id="ARBA00022475"/>
    </source>
</evidence>
<dbReference type="Gene3D" id="1.10.3720.10">
    <property type="entry name" value="MetI-like"/>
    <property type="match status" value="1"/>
</dbReference>
<dbReference type="InterPro" id="IPR035906">
    <property type="entry name" value="MetI-like_sf"/>
</dbReference>
<dbReference type="PANTHER" id="PTHR30614:SF21">
    <property type="entry name" value="AMINO ACID ABC TRANSPORTER PERMEASE"/>
    <property type="match status" value="1"/>
</dbReference>
<evidence type="ECO:0000259" key="8">
    <source>
        <dbReference type="PROSITE" id="PS50928"/>
    </source>
</evidence>
<evidence type="ECO:0000256" key="7">
    <source>
        <dbReference type="RuleBase" id="RU363032"/>
    </source>
</evidence>
<dbReference type="GO" id="GO:0022857">
    <property type="term" value="F:transmembrane transporter activity"/>
    <property type="evidence" value="ECO:0007669"/>
    <property type="project" value="InterPro"/>
</dbReference>
<feature type="transmembrane region" description="Helical" evidence="7">
    <location>
        <begin position="25"/>
        <end position="43"/>
    </location>
</feature>
<dbReference type="InterPro" id="IPR010065">
    <property type="entry name" value="AA_ABC_transptr_permease_3TM"/>
</dbReference>
<feature type="transmembrane region" description="Helical" evidence="7">
    <location>
        <begin position="109"/>
        <end position="133"/>
    </location>
</feature>
<dbReference type="InterPro" id="IPR043429">
    <property type="entry name" value="ArtM/GltK/GlnP/TcyL/YhdX-like"/>
</dbReference>
<evidence type="ECO:0000313" key="10">
    <source>
        <dbReference type="Proteomes" id="UP000199350"/>
    </source>
</evidence>
<keyword evidence="3" id="KW-1003">Cell membrane</keyword>
<accession>A0A1G9MWG0</accession>
<keyword evidence="4 7" id="KW-0812">Transmembrane</keyword>
<evidence type="ECO:0000256" key="6">
    <source>
        <dbReference type="ARBA" id="ARBA00023136"/>
    </source>
</evidence>
<dbReference type="CDD" id="cd06261">
    <property type="entry name" value="TM_PBP2"/>
    <property type="match status" value="1"/>
</dbReference>
<keyword evidence="2 7" id="KW-0813">Transport</keyword>
<name>A0A1G9MWG0_9CORY</name>
<gene>
    <name evidence="9" type="ORF">SAMN04488535_0767</name>
</gene>
<keyword evidence="5 7" id="KW-1133">Transmembrane helix</keyword>
<feature type="transmembrane region" description="Helical" evidence="7">
    <location>
        <begin position="74"/>
        <end position="97"/>
    </location>
</feature>
<dbReference type="EMBL" id="LT629700">
    <property type="protein sequence ID" value="SDL78351.1"/>
    <property type="molecule type" value="Genomic_DNA"/>
</dbReference>
<dbReference type="Proteomes" id="UP000199350">
    <property type="component" value="Chromosome I"/>
</dbReference>
<evidence type="ECO:0000256" key="4">
    <source>
        <dbReference type="ARBA" id="ARBA00022692"/>
    </source>
</evidence>
<dbReference type="NCBIfam" id="TIGR01726">
    <property type="entry name" value="HEQRo_perm_3TM"/>
    <property type="match status" value="1"/>
</dbReference>
<dbReference type="STRING" id="38302.SAMN04488535_0767"/>
<evidence type="ECO:0000256" key="5">
    <source>
        <dbReference type="ARBA" id="ARBA00022989"/>
    </source>
</evidence>
<keyword evidence="6 7" id="KW-0472">Membrane</keyword>
<proteinExistence type="inferred from homology"/>
<comment type="subcellular location">
    <subcellularLocation>
        <location evidence="1 7">Cell membrane</location>
        <topology evidence="1 7">Multi-pass membrane protein</topology>
    </subcellularLocation>
</comment>
<keyword evidence="10" id="KW-1185">Reference proteome</keyword>
<dbReference type="Pfam" id="PF00528">
    <property type="entry name" value="BPD_transp_1"/>
    <property type="match status" value="1"/>
</dbReference>
<feature type="transmembrane region" description="Helical" evidence="7">
    <location>
        <begin position="194"/>
        <end position="215"/>
    </location>
</feature>
<organism evidence="9 10">
    <name type="scientific">Corynebacterium mycetoides</name>
    <dbReference type="NCBI Taxonomy" id="38302"/>
    <lineage>
        <taxon>Bacteria</taxon>
        <taxon>Bacillati</taxon>
        <taxon>Actinomycetota</taxon>
        <taxon>Actinomycetes</taxon>
        <taxon>Mycobacteriales</taxon>
        <taxon>Corynebacteriaceae</taxon>
        <taxon>Corynebacterium</taxon>
    </lineage>
</organism>
<sequence length="313" mass="34183">MRATRATGATVLYDAPGPRARRRNTIYTVITLILLGLLAWWVVSRLAANGQLDAEKWTPFINANTWTTYILPGLWGTLKAAALSIVFALVFGVVFGLGRLSEIKAVRWVCAVVIEFFRAIPVLLLMIFLYQLFAVFHLVAPRSLAFWAVVVALTLYNGSVIAEILRAGIRSLPRGQTEAAHALGMTHWQTMWKILLPQSVAAMLPALIAQIVIALKDSALGYQIGYVEVVRSATQVASSNRNYIPSLIVVAVIMIAINYALTVLATRVEMQLRAGRTRRNPFARVPAVDDEHALPTATSTLDAQTPGGVKPAP</sequence>
<dbReference type="GO" id="GO:0043190">
    <property type="term" value="C:ATP-binding cassette (ABC) transporter complex"/>
    <property type="evidence" value="ECO:0007669"/>
    <property type="project" value="InterPro"/>
</dbReference>